<evidence type="ECO:0000259" key="1">
    <source>
        <dbReference type="Pfam" id="PF06967"/>
    </source>
</evidence>
<dbReference type="OrthoDB" id="516441at2"/>
<organism evidence="2 3">
    <name type="scientific">Brunnivagina elsteri CCALA 953</name>
    <dbReference type="NCBI Taxonomy" id="987040"/>
    <lineage>
        <taxon>Bacteria</taxon>
        <taxon>Bacillati</taxon>
        <taxon>Cyanobacteriota</taxon>
        <taxon>Cyanophyceae</taxon>
        <taxon>Nostocales</taxon>
        <taxon>Calotrichaceae</taxon>
        <taxon>Brunnivagina</taxon>
    </lineage>
</organism>
<feature type="domain" description="Mo-dependent nitrogenase C-terminal" evidence="1">
    <location>
        <begin position="159"/>
        <end position="240"/>
    </location>
</feature>
<dbReference type="AlphaFoldDB" id="A0A2A2TBQ5"/>
<evidence type="ECO:0000313" key="2">
    <source>
        <dbReference type="EMBL" id="PAX51227.1"/>
    </source>
</evidence>
<accession>A0A2A2TBQ5</accession>
<dbReference type="Pfam" id="PF06967">
    <property type="entry name" value="Mo-nitro_C"/>
    <property type="match status" value="1"/>
</dbReference>
<reference evidence="2 3" key="1">
    <citation type="submission" date="2017-08" db="EMBL/GenBank/DDBJ databases">
        <title>Draft genome sequence of filamentous cyanobacterium Calothrix elsteri CCALA 953.</title>
        <authorList>
            <person name="Gagunashvili A.N."/>
            <person name="Elster J."/>
            <person name="Andresson O.S."/>
        </authorList>
    </citation>
    <scope>NUCLEOTIDE SEQUENCE [LARGE SCALE GENOMIC DNA]</scope>
    <source>
        <strain evidence="2 3">CCALA 953</strain>
    </source>
</reference>
<sequence>MTTVVKSAYSEEHVSAWLRGLLAIAWADGDFDAQEQELIASITQNELAPGMKLDTLEDISPEELADVLGKGTSLAENFLRTAVMVAIADGIYTKSEDYMLHELCKALGEPENILEALRYTLEHPQELEPTSPISSTTIPPSTSVSISVASPLKRPVDPLYPLRDWLDGLEIHDPSVARFLCKMIPSQCPFARDVKLFGRKIVHIPPLCKINPLYEQLVGLRFRALSYLADDCKEDITPYI</sequence>
<dbReference type="EMBL" id="NTFS01000441">
    <property type="protein sequence ID" value="PAX51227.1"/>
    <property type="molecule type" value="Genomic_DNA"/>
</dbReference>
<dbReference type="Gene3D" id="1.10.3680.10">
    <property type="entry name" value="TerB-like"/>
    <property type="match status" value="1"/>
</dbReference>
<comment type="caution">
    <text evidence="2">The sequence shown here is derived from an EMBL/GenBank/DDBJ whole genome shotgun (WGS) entry which is preliminary data.</text>
</comment>
<evidence type="ECO:0000313" key="3">
    <source>
        <dbReference type="Proteomes" id="UP000218238"/>
    </source>
</evidence>
<name>A0A2A2TBQ5_9CYAN</name>
<proteinExistence type="predicted"/>
<keyword evidence="3" id="KW-1185">Reference proteome</keyword>
<dbReference type="InterPro" id="IPR009717">
    <property type="entry name" value="Mo-dep_Nase_C"/>
</dbReference>
<dbReference type="CDD" id="cd07177">
    <property type="entry name" value="terB_like"/>
    <property type="match status" value="1"/>
</dbReference>
<dbReference type="SUPFAM" id="SSF158682">
    <property type="entry name" value="TerB-like"/>
    <property type="match status" value="1"/>
</dbReference>
<dbReference type="RefSeq" id="WP_095724419.1">
    <property type="nucleotide sequence ID" value="NZ_NTFS01000441.1"/>
</dbReference>
<gene>
    <name evidence="2" type="ORF">CK510_25935</name>
</gene>
<dbReference type="InterPro" id="IPR029024">
    <property type="entry name" value="TerB-like"/>
</dbReference>
<protein>
    <submittedName>
        <fullName evidence="2">Nitrogenase</fullName>
    </submittedName>
</protein>
<dbReference type="Proteomes" id="UP000218238">
    <property type="component" value="Unassembled WGS sequence"/>
</dbReference>